<dbReference type="Gene3D" id="1.10.260.40">
    <property type="entry name" value="lambda repressor-like DNA-binding domains"/>
    <property type="match status" value="1"/>
</dbReference>
<protein>
    <recommendedName>
        <fullName evidence="1">HTH cro/C1-type domain-containing protein</fullName>
    </recommendedName>
</protein>
<dbReference type="EMBL" id="PRLD01000001">
    <property type="protein sequence ID" value="RAW60777.1"/>
    <property type="molecule type" value="Genomic_DNA"/>
</dbReference>
<dbReference type="Pfam" id="PF01381">
    <property type="entry name" value="HTH_3"/>
    <property type="match status" value="1"/>
</dbReference>
<comment type="caution">
    <text evidence="2">The sequence shown here is derived from an EMBL/GenBank/DDBJ whole genome shotgun (WGS) entry which is preliminary data.</text>
</comment>
<organism evidence="2 3">
    <name type="scientific">Faecalibacterium prausnitzii</name>
    <dbReference type="NCBI Taxonomy" id="853"/>
    <lineage>
        <taxon>Bacteria</taxon>
        <taxon>Bacillati</taxon>
        <taxon>Bacillota</taxon>
        <taxon>Clostridia</taxon>
        <taxon>Eubacteriales</taxon>
        <taxon>Oscillospiraceae</taxon>
        <taxon>Faecalibacterium</taxon>
    </lineage>
</organism>
<reference evidence="2 3" key="1">
    <citation type="submission" date="2018-02" db="EMBL/GenBank/DDBJ databases">
        <title>Complete genome sequencing of Faecalibacterium prausnitzii strains isolated from the human gut.</title>
        <authorList>
            <person name="Fitzgerald B.C."/>
            <person name="Shkoporov A.N."/>
            <person name="Ross P.R."/>
            <person name="Hill C."/>
        </authorList>
    </citation>
    <scope>NUCLEOTIDE SEQUENCE [LARGE SCALE GENOMIC DNA]</scope>
    <source>
        <strain evidence="2 3">APC923/51-1</strain>
    </source>
</reference>
<dbReference type="InterPro" id="IPR001387">
    <property type="entry name" value="Cro/C1-type_HTH"/>
</dbReference>
<evidence type="ECO:0000259" key="1">
    <source>
        <dbReference type="PROSITE" id="PS50943"/>
    </source>
</evidence>
<accession>A0A329UDN5</accession>
<dbReference type="SUPFAM" id="SSF47413">
    <property type="entry name" value="lambda repressor-like DNA-binding domains"/>
    <property type="match status" value="1"/>
</dbReference>
<proteinExistence type="predicted"/>
<sequence>MTVTVQRIVDLTEHYGTSGAFIARLCGKSRSLIAGWKDGKAAPTDSDLAAIADLYGVSVAYLRGEVDVPESSVKNALQQQLLDSVQSLADDEMLKVIEYVRFLKFLDAEQKADPQ</sequence>
<dbReference type="Proteomes" id="UP000251281">
    <property type="component" value="Unassembled WGS sequence"/>
</dbReference>
<gene>
    <name evidence="2" type="ORF">C4N24_01325</name>
</gene>
<evidence type="ECO:0000313" key="2">
    <source>
        <dbReference type="EMBL" id="RAW60777.1"/>
    </source>
</evidence>
<name>A0A329UDN5_9FIRM</name>
<dbReference type="AlphaFoldDB" id="A0A329UDN5"/>
<dbReference type="CDD" id="cd00093">
    <property type="entry name" value="HTH_XRE"/>
    <property type="match status" value="1"/>
</dbReference>
<dbReference type="GO" id="GO:0003677">
    <property type="term" value="F:DNA binding"/>
    <property type="evidence" value="ECO:0007669"/>
    <property type="project" value="InterPro"/>
</dbReference>
<dbReference type="PROSITE" id="PS50943">
    <property type="entry name" value="HTH_CROC1"/>
    <property type="match status" value="1"/>
</dbReference>
<dbReference type="RefSeq" id="WP_112090000.1">
    <property type="nucleotide sequence ID" value="NZ_PRLD01000001.1"/>
</dbReference>
<feature type="domain" description="HTH cro/C1-type" evidence="1">
    <location>
        <begin position="23"/>
        <end position="62"/>
    </location>
</feature>
<dbReference type="InterPro" id="IPR010982">
    <property type="entry name" value="Lambda_DNA-bd_dom_sf"/>
</dbReference>
<evidence type="ECO:0000313" key="3">
    <source>
        <dbReference type="Proteomes" id="UP000251281"/>
    </source>
</evidence>